<sequence length="397" mass="42449">MASSSRPDTPRNSPPVPEALLVPDIVTRCKDLIRAGMEEALEALHPDVAQDCRYYLGWCDLDGTPHRQRGSRTVHAPVVLLSAQAVGADPHTAIPGAVAIELMLNATLLMDDIIDEDAVRRGRPTVWAARGAPESLLAAVGLWAEVNNLLLGLPGDGGTTAFRLVNDQLTYLFRVVAAERDLMRRHVTELSAAELDAHLELCYEHDGALLGCSAAIGVLLGGGSLTAAAPLVQAAEHAGAAWKIMNDVEDLWQNRDLVGKPGYKDLQQRRKTFPLLAAVRATSPAADRLHDLLGQDSLDAETFAVMAQLIEQAGGLESAETAAHSHLARARALLDEFPMPDPVKAELNSVFHHIAIRRPQSPAVDAGSGPRTGCTGRMTGSLPSRRPGEDHRNGRGG</sequence>
<reference evidence="5" key="2">
    <citation type="submission" date="2020-09" db="EMBL/GenBank/DDBJ databases">
        <authorList>
            <person name="Sun Q."/>
            <person name="Ohkuma M."/>
        </authorList>
    </citation>
    <scope>NUCLEOTIDE SEQUENCE</scope>
    <source>
        <strain evidence="5">JCM 4059</strain>
    </source>
</reference>
<keyword evidence="3" id="KW-0808">Transferase</keyword>
<evidence type="ECO:0000256" key="3">
    <source>
        <dbReference type="RuleBase" id="RU004466"/>
    </source>
</evidence>
<evidence type="ECO:0000256" key="4">
    <source>
        <dbReference type="SAM" id="MobiDB-lite"/>
    </source>
</evidence>
<dbReference type="PANTHER" id="PTHR12001:SF71">
    <property type="entry name" value="(2E,6E)-FARNESYL DIPHOSPHATE SYNTHASE"/>
    <property type="match status" value="1"/>
</dbReference>
<proteinExistence type="inferred from homology"/>
<feature type="compositionally biased region" description="Basic and acidic residues" evidence="4">
    <location>
        <begin position="386"/>
        <end position="397"/>
    </location>
</feature>
<keyword evidence="1" id="KW-0479">Metal-binding</keyword>
<dbReference type="PROSITE" id="PS00723">
    <property type="entry name" value="POLYPRENYL_SYNTHASE_1"/>
    <property type="match status" value="1"/>
</dbReference>
<keyword evidence="6" id="KW-1185">Reference proteome</keyword>
<gene>
    <name evidence="5" type="ORF">GCM10010218_02470</name>
</gene>
<organism evidence="5 6">
    <name type="scientific">Streptomyces mashuensis</name>
    <dbReference type="NCBI Taxonomy" id="33904"/>
    <lineage>
        <taxon>Bacteria</taxon>
        <taxon>Bacillati</taxon>
        <taxon>Actinomycetota</taxon>
        <taxon>Actinomycetes</taxon>
        <taxon>Kitasatosporales</taxon>
        <taxon>Streptomycetaceae</taxon>
        <taxon>Streptomyces</taxon>
    </lineage>
</organism>
<dbReference type="EMBL" id="BNBD01000001">
    <property type="protein sequence ID" value="GHF25306.1"/>
    <property type="molecule type" value="Genomic_DNA"/>
</dbReference>
<reference evidence="5" key="1">
    <citation type="journal article" date="2014" name="Int. J. Syst. Evol. Microbiol.">
        <title>Complete genome sequence of Corynebacterium casei LMG S-19264T (=DSM 44701T), isolated from a smear-ripened cheese.</title>
        <authorList>
            <consortium name="US DOE Joint Genome Institute (JGI-PGF)"/>
            <person name="Walter F."/>
            <person name="Albersmeier A."/>
            <person name="Kalinowski J."/>
            <person name="Ruckert C."/>
        </authorList>
    </citation>
    <scope>NUCLEOTIDE SEQUENCE</scope>
    <source>
        <strain evidence="5">JCM 4059</strain>
    </source>
</reference>
<evidence type="ECO:0000313" key="5">
    <source>
        <dbReference type="EMBL" id="GHF25306.1"/>
    </source>
</evidence>
<accession>A0A919ATZ3</accession>
<dbReference type="Pfam" id="PF00348">
    <property type="entry name" value="polyprenyl_synt"/>
    <property type="match status" value="1"/>
</dbReference>
<comment type="similarity">
    <text evidence="3">Belongs to the FPP/GGPP synthase family.</text>
</comment>
<dbReference type="SUPFAM" id="SSF48576">
    <property type="entry name" value="Terpenoid synthases"/>
    <property type="match status" value="1"/>
</dbReference>
<evidence type="ECO:0000256" key="1">
    <source>
        <dbReference type="ARBA" id="ARBA00022723"/>
    </source>
</evidence>
<dbReference type="AlphaFoldDB" id="A0A919ATZ3"/>
<feature type="region of interest" description="Disordered" evidence="4">
    <location>
        <begin position="361"/>
        <end position="397"/>
    </location>
</feature>
<comment type="caution">
    <text evidence="5">The sequence shown here is derived from an EMBL/GenBank/DDBJ whole genome shotgun (WGS) entry which is preliminary data.</text>
</comment>
<dbReference type="GO" id="GO:0046872">
    <property type="term" value="F:metal ion binding"/>
    <property type="evidence" value="ECO:0007669"/>
    <property type="project" value="UniProtKB-KW"/>
</dbReference>
<dbReference type="GO" id="GO:0004659">
    <property type="term" value="F:prenyltransferase activity"/>
    <property type="evidence" value="ECO:0007669"/>
    <property type="project" value="InterPro"/>
</dbReference>
<evidence type="ECO:0000256" key="2">
    <source>
        <dbReference type="ARBA" id="ARBA00022842"/>
    </source>
</evidence>
<dbReference type="InterPro" id="IPR008949">
    <property type="entry name" value="Isoprenoid_synthase_dom_sf"/>
</dbReference>
<dbReference type="Proteomes" id="UP000638313">
    <property type="component" value="Unassembled WGS sequence"/>
</dbReference>
<dbReference type="InterPro" id="IPR000092">
    <property type="entry name" value="Polyprenyl_synt"/>
</dbReference>
<dbReference type="Gene3D" id="1.10.600.10">
    <property type="entry name" value="Farnesyl Diphosphate Synthase"/>
    <property type="match status" value="1"/>
</dbReference>
<dbReference type="InterPro" id="IPR033749">
    <property type="entry name" value="Polyprenyl_synt_CS"/>
</dbReference>
<dbReference type="GO" id="GO:0008299">
    <property type="term" value="P:isoprenoid biosynthetic process"/>
    <property type="evidence" value="ECO:0007669"/>
    <property type="project" value="InterPro"/>
</dbReference>
<name>A0A919ATZ3_9ACTN</name>
<dbReference type="PANTHER" id="PTHR12001">
    <property type="entry name" value="GERANYLGERANYL PYROPHOSPHATE SYNTHASE"/>
    <property type="match status" value="1"/>
</dbReference>
<keyword evidence="2" id="KW-0460">Magnesium</keyword>
<evidence type="ECO:0000313" key="6">
    <source>
        <dbReference type="Proteomes" id="UP000638313"/>
    </source>
</evidence>
<protein>
    <submittedName>
        <fullName evidence="5">Dimethylallyltransferase</fullName>
    </submittedName>
</protein>